<feature type="domain" description="Glycoside hydrolase family 31 TIM barrel" evidence="5">
    <location>
        <begin position="510"/>
        <end position="865"/>
    </location>
</feature>
<dbReference type="InterPro" id="IPR000322">
    <property type="entry name" value="Glyco_hydro_31_TIM"/>
</dbReference>
<evidence type="ECO:0000313" key="9">
    <source>
        <dbReference type="Proteomes" id="UP000044602"/>
    </source>
</evidence>
<sequence>MFFNVHVRESSRNDDRRRIGERAARLSRGTGRSDSEEHRNTFHCYSSKRADSSSSRRLTVPPPGRRITPRSRKQVQEKPVLGLVTRLVEEDFEEFDARTLQTSFPIVGLAGVEVPYDDPADIFSIIPQRVLVHGQFFFYKSSVSTEATRNEIGKYDKIAASGLSSSELPTSRLYAMVVGSEGRLRGLIFTTSSSRKSGIKDTVAKLHHLSVVWGDVKADNVLVDENGNAIVIDLEGGTTQGWVDREKEGTVEGDAQGNELIPSSWTVEASTEASDNSPSIQLTSSSNGAPFNFSFEAVRPNVFRTTYTSESHPLPPHPSIPRPEIILGETKASIQSTGKSKTISIGNVSATVNYSGETPHLAINFDGQEEPLLQDVPNRSYTVDGPGIAHYTRYNRGTLHVGLGEKAAPMNLSGRRFQLSATDSFGYDVHRTDPLYKNIPLLINATPKGCVATFSTTHARGEYSVGSEMDGMWGFYKVYRQDFGGLEEYVIVGKTLKDIVSTYASLAGYPLLVPRWAFGYLSGGMKYSMLDDPPASESLLELARKMKEHDIPCSAYQMSSGYTVAEKEPKTRNVFTWNRHRFPDPEGWIKEYHKLGMRLIANVKPYLIASHPEYQKLKAAGGLFTDPRTRQPAVTKLWSAGGGESDDGGHIDFTSEAGFNWWYEGVKTLAQQGIDCMWNDNNEYTVTDDNWECALDQKSMQIPPGLEKRPQISLWGRSLHTELHGKASHDALLEVNPDERPFVLTRSATAGTMRYACSTWSGDNTTSWPGMKGANALSLNAGLSLLHCYGHDIGGFEGPQPSPELLLRWVQLGIYSPRFAINCFKTGIDNSVGDVIEPWMYPSITHLVRKTIKRRYALIPYIYSLALESHVSATPPQRWTGWGYESDPEVWTNSVLTDGETQYFLGDSLLIGGVYESGVSKARVYLPKGSEEDEGFLNLNTPYQYFVAGQWVDVDAEWHGSGIAVLGKVGGAIPVGRDVQVLSPGEKENVANLPLDDYRAVEILPPQHESKDGKWHETTWFEDNGVSVVTKNKVSSYTIAYSAAANEIKVKFTRDESSGFEAPWQSLVVILPSGDQRTLVSSDGKDIKALGVDEQGRHKFELR</sequence>
<dbReference type="Pfam" id="PF13802">
    <property type="entry name" value="Gal_mutarotas_2"/>
    <property type="match status" value="1"/>
</dbReference>
<evidence type="ECO:0000256" key="3">
    <source>
        <dbReference type="ARBA" id="ARBA00012741"/>
    </source>
</evidence>
<feature type="region of interest" description="Disordered" evidence="4">
    <location>
        <begin position="1"/>
        <end position="74"/>
    </location>
</feature>
<feature type="compositionally biased region" description="Basic and acidic residues" evidence="4">
    <location>
        <begin position="1"/>
        <end position="24"/>
    </location>
</feature>
<feature type="domain" description="Glycoside hydrolase family 31 N-terminal" evidence="6">
    <location>
        <begin position="293"/>
        <end position="460"/>
    </location>
</feature>
<dbReference type="SUPFAM" id="SSF74650">
    <property type="entry name" value="Galactose mutarotase-like"/>
    <property type="match status" value="1"/>
</dbReference>
<dbReference type="Gene3D" id="2.60.40.1760">
    <property type="entry name" value="glycosyl hydrolase (family 31)"/>
    <property type="match status" value="1"/>
</dbReference>
<dbReference type="InterPro" id="IPR011009">
    <property type="entry name" value="Kinase-like_dom_sf"/>
</dbReference>
<name>A0A0G4KPD5_VERLO</name>
<dbReference type="Gene3D" id="3.20.20.80">
    <property type="entry name" value="Glycosidases"/>
    <property type="match status" value="1"/>
</dbReference>
<evidence type="ECO:0000256" key="1">
    <source>
        <dbReference type="ARBA" id="ARBA00001657"/>
    </source>
</evidence>
<proteinExistence type="inferred from homology"/>
<dbReference type="InterPro" id="IPR017853">
    <property type="entry name" value="GH"/>
</dbReference>
<dbReference type="Pfam" id="PF01055">
    <property type="entry name" value="Glyco_hydro_31_2nd"/>
    <property type="match status" value="1"/>
</dbReference>
<keyword evidence="9" id="KW-1185">Reference proteome</keyword>
<dbReference type="GO" id="GO:0004558">
    <property type="term" value="F:alpha-1,4-glucosidase activity"/>
    <property type="evidence" value="ECO:0007669"/>
    <property type="project" value="UniProtKB-EC"/>
</dbReference>
<evidence type="ECO:0000259" key="7">
    <source>
        <dbReference type="Pfam" id="PF21365"/>
    </source>
</evidence>
<dbReference type="PANTHER" id="PTHR22762">
    <property type="entry name" value="ALPHA-GLUCOSIDASE"/>
    <property type="match status" value="1"/>
</dbReference>
<evidence type="ECO:0000259" key="6">
    <source>
        <dbReference type="Pfam" id="PF13802"/>
    </source>
</evidence>
<dbReference type="CDD" id="cd14752">
    <property type="entry name" value="GH31_N"/>
    <property type="match status" value="1"/>
</dbReference>
<evidence type="ECO:0000256" key="4">
    <source>
        <dbReference type="SAM" id="MobiDB-lite"/>
    </source>
</evidence>
<dbReference type="PANTHER" id="PTHR22762:SF165">
    <property type="entry name" value="PUTATIVE (AFU_ORTHOLOGUE AFUA_1G06560)-RELATED"/>
    <property type="match status" value="1"/>
</dbReference>
<dbReference type="SUPFAM" id="SSF56112">
    <property type="entry name" value="Protein kinase-like (PK-like)"/>
    <property type="match status" value="1"/>
</dbReference>
<dbReference type="EMBL" id="CVQH01003113">
    <property type="protein sequence ID" value="CRK11662.1"/>
    <property type="molecule type" value="Genomic_DNA"/>
</dbReference>
<gene>
    <name evidence="8" type="ORF">BN1708_010231</name>
</gene>
<dbReference type="SUPFAM" id="SSF51445">
    <property type="entry name" value="(Trans)glycosidases"/>
    <property type="match status" value="1"/>
</dbReference>
<evidence type="ECO:0000313" key="8">
    <source>
        <dbReference type="EMBL" id="CRK11662.1"/>
    </source>
</evidence>
<dbReference type="GO" id="GO:0005975">
    <property type="term" value="P:carbohydrate metabolic process"/>
    <property type="evidence" value="ECO:0007669"/>
    <property type="project" value="InterPro"/>
</dbReference>
<feature type="domain" description="Glycosyl hydrolase family 31 C-terminal" evidence="7">
    <location>
        <begin position="874"/>
        <end position="968"/>
    </location>
</feature>
<dbReference type="InterPro" id="IPR025887">
    <property type="entry name" value="Glyco_hydro_31_N_dom"/>
</dbReference>
<evidence type="ECO:0000256" key="2">
    <source>
        <dbReference type="ARBA" id="ARBA00007806"/>
    </source>
</evidence>
<dbReference type="GO" id="GO:0030246">
    <property type="term" value="F:carbohydrate binding"/>
    <property type="evidence" value="ECO:0007669"/>
    <property type="project" value="InterPro"/>
</dbReference>
<dbReference type="AlphaFoldDB" id="A0A0G4KPD5"/>
<protein>
    <recommendedName>
        <fullName evidence="3">alpha-glucosidase</fullName>
        <ecNumber evidence="3">3.2.1.20</ecNumber>
    </recommendedName>
</protein>
<dbReference type="InterPro" id="IPR048395">
    <property type="entry name" value="Glyco_hydro_31_C"/>
</dbReference>
<organism evidence="8 9">
    <name type="scientific">Verticillium longisporum</name>
    <name type="common">Verticillium dahliae var. longisporum</name>
    <dbReference type="NCBI Taxonomy" id="100787"/>
    <lineage>
        <taxon>Eukaryota</taxon>
        <taxon>Fungi</taxon>
        <taxon>Dikarya</taxon>
        <taxon>Ascomycota</taxon>
        <taxon>Pezizomycotina</taxon>
        <taxon>Sordariomycetes</taxon>
        <taxon>Hypocreomycetidae</taxon>
        <taxon>Glomerellales</taxon>
        <taxon>Plectosphaerellaceae</taxon>
        <taxon>Verticillium</taxon>
    </lineage>
</organism>
<dbReference type="Proteomes" id="UP000044602">
    <property type="component" value="Unassembled WGS sequence"/>
</dbReference>
<dbReference type="EC" id="3.2.1.20" evidence="3"/>
<feature type="compositionally biased region" description="Basic and acidic residues" evidence="4">
    <location>
        <begin position="31"/>
        <end position="40"/>
    </location>
</feature>
<comment type="catalytic activity">
    <reaction evidence="1">
        <text>Hydrolysis of terminal, non-reducing (1-&gt;4)-linked alpha-D-glucose residues with release of alpha-D-glucose.</text>
        <dbReference type="EC" id="3.2.1.20"/>
    </reaction>
</comment>
<dbReference type="InterPro" id="IPR011013">
    <property type="entry name" value="Gal_mutarotase_sf_dom"/>
</dbReference>
<dbReference type="Pfam" id="PF21365">
    <property type="entry name" value="Glyco_hydro_31_3rd"/>
    <property type="match status" value="1"/>
</dbReference>
<dbReference type="STRING" id="100787.A0A0G4KPD5"/>
<reference evidence="8 9" key="1">
    <citation type="submission" date="2015-05" db="EMBL/GenBank/DDBJ databases">
        <authorList>
            <person name="Wang D.B."/>
            <person name="Wang M."/>
        </authorList>
    </citation>
    <scope>NUCLEOTIDE SEQUENCE [LARGE SCALE GENOMIC DNA]</scope>
    <source>
        <strain evidence="8">VL1</strain>
    </source>
</reference>
<accession>A0A0G4KPD5</accession>
<evidence type="ECO:0000259" key="5">
    <source>
        <dbReference type="Pfam" id="PF01055"/>
    </source>
</evidence>
<comment type="similarity">
    <text evidence="2">Belongs to the glycosyl hydrolase 31 family.</text>
</comment>